<feature type="transmembrane region" description="Helical" evidence="1">
    <location>
        <begin position="42"/>
        <end position="62"/>
    </location>
</feature>
<keyword evidence="1" id="KW-1133">Transmembrane helix</keyword>
<keyword evidence="1" id="KW-0472">Membrane</keyword>
<reference evidence="3" key="1">
    <citation type="journal article" date="2017" name="Nature">
        <title>The sunflower genome provides insights into oil metabolism, flowering and Asterid evolution.</title>
        <authorList>
            <person name="Badouin H."/>
            <person name="Gouzy J."/>
            <person name="Grassa C.J."/>
            <person name="Murat F."/>
            <person name="Staton S.E."/>
            <person name="Cottret L."/>
            <person name="Lelandais-Briere C."/>
            <person name="Owens G.L."/>
            <person name="Carrere S."/>
            <person name="Mayjonade B."/>
            <person name="Legrand L."/>
            <person name="Gill N."/>
            <person name="Kane N.C."/>
            <person name="Bowers J.E."/>
            <person name="Hubner S."/>
            <person name="Bellec A."/>
            <person name="Berard A."/>
            <person name="Berges H."/>
            <person name="Blanchet N."/>
            <person name="Boniface M.C."/>
            <person name="Brunel D."/>
            <person name="Catrice O."/>
            <person name="Chaidir N."/>
            <person name="Claudel C."/>
            <person name="Donnadieu C."/>
            <person name="Faraut T."/>
            <person name="Fievet G."/>
            <person name="Helmstetter N."/>
            <person name="King M."/>
            <person name="Knapp S.J."/>
            <person name="Lai Z."/>
            <person name="Le Paslier M.C."/>
            <person name="Lippi Y."/>
            <person name="Lorenzon L."/>
            <person name="Mandel J.R."/>
            <person name="Marage G."/>
            <person name="Marchand G."/>
            <person name="Marquand E."/>
            <person name="Bret-Mestries E."/>
            <person name="Morien E."/>
            <person name="Nambeesan S."/>
            <person name="Nguyen T."/>
            <person name="Pegot-Espagnet P."/>
            <person name="Pouilly N."/>
            <person name="Raftis F."/>
            <person name="Sallet E."/>
            <person name="Schiex T."/>
            <person name="Thomas J."/>
            <person name="Vandecasteele C."/>
            <person name="Vares D."/>
            <person name="Vear F."/>
            <person name="Vautrin S."/>
            <person name="Crespi M."/>
            <person name="Mangin B."/>
            <person name="Burke J.M."/>
            <person name="Salse J."/>
            <person name="Munos S."/>
            <person name="Vincourt P."/>
            <person name="Rieseberg L.H."/>
            <person name="Langlade N.B."/>
        </authorList>
    </citation>
    <scope>NUCLEOTIDE SEQUENCE [LARGE SCALE GENOMIC DNA]</scope>
    <source>
        <strain evidence="3">cv. SF193</strain>
    </source>
</reference>
<dbReference type="EMBL" id="CM007894">
    <property type="protein sequence ID" value="OTG25163.1"/>
    <property type="molecule type" value="Genomic_DNA"/>
</dbReference>
<organism evidence="2 3">
    <name type="scientific">Helianthus annuus</name>
    <name type="common">Common sunflower</name>
    <dbReference type="NCBI Taxonomy" id="4232"/>
    <lineage>
        <taxon>Eukaryota</taxon>
        <taxon>Viridiplantae</taxon>
        <taxon>Streptophyta</taxon>
        <taxon>Embryophyta</taxon>
        <taxon>Tracheophyta</taxon>
        <taxon>Spermatophyta</taxon>
        <taxon>Magnoliopsida</taxon>
        <taxon>eudicotyledons</taxon>
        <taxon>Gunneridae</taxon>
        <taxon>Pentapetalae</taxon>
        <taxon>asterids</taxon>
        <taxon>campanulids</taxon>
        <taxon>Asterales</taxon>
        <taxon>Asteraceae</taxon>
        <taxon>Asteroideae</taxon>
        <taxon>Heliantheae alliance</taxon>
        <taxon>Heliantheae</taxon>
        <taxon>Helianthus</taxon>
    </lineage>
</organism>
<keyword evidence="3" id="KW-1185">Reference proteome</keyword>
<name>A0A251UQ70_HELAN</name>
<accession>A0A251UQ70</accession>
<dbReference type="InParanoid" id="A0A251UQ70"/>
<protein>
    <submittedName>
        <fullName evidence="2">Uncharacterized protein</fullName>
    </submittedName>
</protein>
<evidence type="ECO:0000256" key="1">
    <source>
        <dbReference type="SAM" id="Phobius"/>
    </source>
</evidence>
<gene>
    <name evidence="2" type="ORF">HannXRQ_Chr05g0144661</name>
</gene>
<keyword evidence="1" id="KW-0812">Transmembrane</keyword>
<sequence>MLLVWIWVHISSLPHLFTFVCLDPRMFHSSQDVSCLFVCLDHWMFLLFSFFFSSFMHSIIFAA</sequence>
<evidence type="ECO:0000313" key="2">
    <source>
        <dbReference type="EMBL" id="OTG25163.1"/>
    </source>
</evidence>
<evidence type="ECO:0000313" key="3">
    <source>
        <dbReference type="Proteomes" id="UP000215914"/>
    </source>
</evidence>
<proteinExistence type="predicted"/>
<dbReference type="AlphaFoldDB" id="A0A251UQ70"/>
<dbReference type="Proteomes" id="UP000215914">
    <property type="component" value="Chromosome 5"/>
</dbReference>